<keyword evidence="2" id="KW-0812">Transmembrane</keyword>
<dbReference type="Gene3D" id="1.20.5.1700">
    <property type="match status" value="1"/>
</dbReference>
<dbReference type="Proteomes" id="UP000193317">
    <property type="component" value="Unassembled WGS sequence"/>
</dbReference>
<protein>
    <submittedName>
        <fullName evidence="3">Uncharacterized protein</fullName>
    </submittedName>
</protein>
<feature type="coiled-coil region" evidence="1">
    <location>
        <begin position="272"/>
        <end position="334"/>
    </location>
</feature>
<keyword evidence="2" id="KW-1133">Transmembrane helix</keyword>
<reference evidence="3 4" key="1">
    <citation type="submission" date="2016-01" db="EMBL/GenBank/DDBJ databases">
        <title>The new phylogeny of the genus Mycobacterium.</title>
        <authorList>
            <person name="Tarcisio F."/>
            <person name="Conor M."/>
            <person name="Antonella G."/>
            <person name="Elisabetta G."/>
            <person name="Giulia F.S."/>
            <person name="Sara T."/>
            <person name="Anna F."/>
            <person name="Clotilde B."/>
            <person name="Roberto B."/>
            <person name="Veronica D.S."/>
            <person name="Fabio R."/>
            <person name="Monica P."/>
            <person name="Olivier J."/>
            <person name="Enrico T."/>
            <person name="Nicola S."/>
        </authorList>
    </citation>
    <scope>NUCLEOTIDE SEQUENCE [LARGE SCALE GENOMIC DNA]</scope>
    <source>
        <strain evidence="3 4">DSM 44166</strain>
    </source>
</reference>
<organism evidence="3 4">
    <name type="scientific">Mycobacterium szulgai</name>
    <dbReference type="NCBI Taxonomy" id="1787"/>
    <lineage>
        <taxon>Bacteria</taxon>
        <taxon>Bacillati</taxon>
        <taxon>Actinomycetota</taxon>
        <taxon>Actinomycetes</taxon>
        <taxon>Mycobacteriales</taxon>
        <taxon>Mycobacteriaceae</taxon>
        <taxon>Mycobacterium</taxon>
    </lineage>
</organism>
<comment type="caution">
    <text evidence="3">The sequence shown here is derived from an EMBL/GenBank/DDBJ whole genome shotgun (WGS) entry which is preliminary data.</text>
</comment>
<proteinExistence type="predicted"/>
<keyword evidence="2" id="KW-0472">Membrane</keyword>
<feature type="transmembrane region" description="Helical" evidence="2">
    <location>
        <begin position="185"/>
        <end position="205"/>
    </location>
</feature>
<dbReference type="AlphaFoldDB" id="A0A1X2FFT6"/>
<gene>
    <name evidence="3" type="ORF">AWC27_18610</name>
</gene>
<evidence type="ECO:0000313" key="3">
    <source>
        <dbReference type="EMBL" id="ORX16849.1"/>
    </source>
</evidence>
<evidence type="ECO:0000256" key="1">
    <source>
        <dbReference type="SAM" id="Coils"/>
    </source>
</evidence>
<dbReference type="OrthoDB" id="4527061at2"/>
<sequence>MAEHDDDDLASQLRLSTVEVITLHALRLQMMQHDVERERRQKVRERKQDVIRQFHDEFRQLLVANGDEMPHVDLFSAGVAADLAHAVDRRSRAMILLIELMTFNPWFPSLGWVSAARKEALKSAVGQLSGVSQDDFDAATTEFDGLIKQLRRKSIRWGRVAAASVVGLVVGAATAGWAAPLVGGAIGASMGFYGAAATSAGLAVLGGGSLAAGGFGVLGGTILVSGVGGVFAAGAAGAAARFTRIGAAAVVADAIKLDLLARLVLADSKDRDQKLRRVAEGLQNRINEFSEKINSLSERIASLKADNKRLSAENSSLKEELAKLREDRAEAHNTRAILEVVLDRLPAIAS</sequence>
<evidence type="ECO:0000256" key="2">
    <source>
        <dbReference type="SAM" id="Phobius"/>
    </source>
</evidence>
<dbReference type="EMBL" id="LQPW01000012">
    <property type="protein sequence ID" value="ORX16849.1"/>
    <property type="molecule type" value="Genomic_DNA"/>
</dbReference>
<dbReference type="RefSeq" id="WP_085669125.1">
    <property type="nucleotide sequence ID" value="NZ_LQPW01000012.1"/>
</dbReference>
<evidence type="ECO:0000313" key="4">
    <source>
        <dbReference type="Proteomes" id="UP000193317"/>
    </source>
</evidence>
<feature type="transmembrane region" description="Helical" evidence="2">
    <location>
        <begin position="217"/>
        <end position="239"/>
    </location>
</feature>
<accession>A0A1X2FFT6</accession>
<keyword evidence="4" id="KW-1185">Reference proteome</keyword>
<keyword evidence="1" id="KW-0175">Coiled coil</keyword>
<feature type="transmembrane region" description="Helical" evidence="2">
    <location>
        <begin position="157"/>
        <end position="179"/>
    </location>
</feature>
<name>A0A1X2FFT6_MYCSZ</name>